<dbReference type="EMBL" id="RKST01000008">
    <property type="protein sequence ID" value="RUM97979.1"/>
    <property type="molecule type" value="Genomic_DNA"/>
</dbReference>
<dbReference type="Proteomes" id="UP000281647">
    <property type="component" value="Unassembled WGS sequence"/>
</dbReference>
<dbReference type="AlphaFoldDB" id="A0A432V761"/>
<evidence type="ECO:0000256" key="1">
    <source>
        <dbReference type="SAM" id="Coils"/>
    </source>
</evidence>
<evidence type="ECO:0000313" key="3">
    <source>
        <dbReference type="EMBL" id="RUM97979.1"/>
    </source>
</evidence>
<dbReference type="RefSeq" id="WP_128626851.1">
    <property type="nucleotide sequence ID" value="NZ_RKST01000008.1"/>
</dbReference>
<feature type="region of interest" description="Disordered" evidence="2">
    <location>
        <begin position="192"/>
        <end position="266"/>
    </location>
</feature>
<organism evidence="3 4">
    <name type="scientific">Borborobacter arsenicus</name>
    <dbReference type="NCBI Taxonomy" id="1851146"/>
    <lineage>
        <taxon>Bacteria</taxon>
        <taxon>Pseudomonadati</taxon>
        <taxon>Pseudomonadota</taxon>
        <taxon>Alphaproteobacteria</taxon>
        <taxon>Hyphomicrobiales</taxon>
        <taxon>Phyllobacteriaceae</taxon>
        <taxon>Borborobacter</taxon>
    </lineage>
</organism>
<gene>
    <name evidence="3" type="ORF">EET67_10220</name>
</gene>
<evidence type="ECO:0000256" key="2">
    <source>
        <dbReference type="SAM" id="MobiDB-lite"/>
    </source>
</evidence>
<dbReference type="OrthoDB" id="7850882at2"/>
<feature type="coiled-coil region" evidence="1">
    <location>
        <begin position="88"/>
        <end position="115"/>
    </location>
</feature>
<keyword evidence="4" id="KW-1185">Reference proteome</keyword>
<reference evidence="3 4" key="1">
    <citation type="submission" date="2018-11" db="EMBL/GenBank/DDBJ databases">
        <title>Pseudaminobacter arsenicus sp. nov., an arsenic-resistant bacterium isolated from arsenic-rich aquifers.</title>
        <authorList>
            <person name="Mu Y."/>
        </authorList>
    </citation>
    <scope>NUCLEOTIDE SEQUENCE [LARGE SCALE GENOMIC DNA]</scope>
    <source>
        <strain evidence="3 4">CB3</strain>
    </source>
</reference>
<keyword evidence="1" id="KW-0175">Coiled coil</keyword>
<evidence type="ECO:0000313" key="4">
    <source>
        <dbReference type="Proteomes" id="UP000281647"/>
    </source>
</evidence>
<comment type="caution">
    <text evidence="3">The sequence shown here is derived from an EMBL/GenBank/DDBJ whole genome shotgun (WGS) entry which is preliminary data.</text>
</comment>
<accession>A0A432V761</accession>
<feature type="compositionally biased region" description="Basic and acidic residues" evidence="2">
    <location>
        <begin position="225"/>
        <end position="240"/>
    </location>
</feature>
<name>A0A432V761_9HYPH</name>
<sequence>MAGWKGLVAPLAVWIGFAIQAPVVHAASDLCSQLEAQLATGQLVGGSAHVGVYDTAIAEQREQLLLARDRTAEAGCGFSMVGAGIRYCAKLNARIEHMERNLDKLLRQRDRSSARSGARSADDRLLALLAANGCDTGQANDSGNAELVEEIFGPSIENDAVAAPEKDQSAGISGDAPIRSGAGSFEIIREQPPQADRDMTSPRPSPSIIAPDTATPPKPAAQQQRPEDAIPHQPDPDRKVRVVGPTFLPDPGAAIDLQAPAPRQVR</sequence>
<proteinExistence type="predicted"/>
<protein>
    <submittedName>
        <fullName evidence="3">Uncharacterized protein</fullName>
    </submittedName>
</protein>